<dbReference type="PROSITE" id="PS00280">
    <property type="entry name" value="BPTI_KUNITZ_1"/>
    <property type="match status" value="1"/>
</dbReference>
<feature type="signal peptide" evidence="3">
    <location>
        <begin position="1"/>
        <end position="23"/>
    </location>
</feature>
<feature type="chain" id="PRO_5004103478" evidence="3">
    <location>
        <begin position="24"/>
        <end position="85"/>
    </location>
</feature>
<dbReference type="PROSITE" id="PS50279">
    <property type="entry name" value="BPTI_KUNITZ_2"/>
    <property type="match status" value="1"/>
</dbReference>
<dbReference type="InterPro" id="IPR002223">
    <property type="entry name" value="Kunitz_BPTI"/>
</dbReference>
<sequence length="85" mass="9322">MLASGMMALLLGTLLVSADLLHAEEEDLCKLPSDMGLCRARQTKFHYNWEKQSCETFIYGGCGGNGNRFDDENLCLLACGGERTS</sequence>
<dbReference type="PANTHER" id="PTHR10083">
    <property type="entry name" value="KUNITZ-TYPE PROTEASE INHIBITOR-RELATED"/>
    <property type="match status" value="1"/>
</dbReference>
<feature type="non-terminal residue" evidence="5">
    <location>
        <position position="1"/>
    </location>
</feature>
<dbReference type="EMBL" id="JX467156">
    <property type="protein sequence ID" value="AGI97180.1"/>
    <property type="molecule type" value="mRNA"/>
</dbReference>
<dbReference type="InterPro" id="IPR036880">
    <property type="entry name" value="Kunitz_BPTI_sf"/>
</dbReference>
<dbReference type="SMART" id="SM00131">
    <property type="entry name" value="KU"/>
    <property type="match status" value="1"/>
</dbReference>
<evidence type="ECO:0000256" key="2">
    <source>
        <dbReference type="ARBA" id="ARBA00023157"/>
    </source>
</evidence>
<organism evidence="5">
    <name type="scientific">Chamaeleo calyptratus</name>
    <name type="common">Veiled chameleon</name>
    <dbReference type="NCBI Taxonomy" id="179908"/>
    <lineage>
        <taxon>Eukaryota</taxon>
        <taxon>Metazoa</taxon>
        <taxon>Chordata</taxon>
        <taxon>Craniata</taxon>
        <taxon>Vertebrata</taxon>
        <taxon>Euteleostomi</taxon>
        <taxon>Lepidosauria</taxon>
        <taxon>Squamata</taxon>
        <taxon>Bifurcata</taxon>
        <taxon>Unidentata</taxon>
        <taxon>Episquamata</taxon>
        <taxon>Toxicofera</taxon>
        <taxon>Iguania</taxon>
        <taxon>Acrodonta</taxon>
        <taxon>Chamaeleonidae</taxon>
        <taxon>Chamaeleo</taxon>
    </lineage>
</organism>
<feature type="domain" description="BPTI/Kunitz inhibitor" evidence="4">
    <location>
        <begin position="29"/>
        <end position="79"/>
    </location>
</feature>
<comment type="similarity">
    <text evidence="1">Belongs to the venom Kunitz-type family.</text>
</comment>
<keyword evidence="2" id="KW-1015">Disulfide bond</keyword>
<proteinExistence type="evidence at transcript level"/>
<dbReference type="FunFam" id="4.10.410.10:FF:000020">
    <property type="entry name" value="Collagen, type VI, alpha 3"/>
    <property type="match status" value="1"/>
</dbReference>
<accession>M9T294</accession>
<dbReference type="PRINTS" id="PR00759">
    <property type="entry name" value="BASICPTASE"/>
</dbReference>
<evidence type="ECO:0000256" key="1">
    <source>
        <dbReference type="ARBA" id="ARBA00008415"/>
    </source>
</evidence>
<dbReference type="InterPro" id="IPR050098">
    <property type="entry name" value="TFPI/VKTCI-like"/>
</dbReference>
<dbReference type="GO" id="GO:0005615">
    <property type="term" value="C:extracellular space"/>
    <property type="evidence" value="ECO:0007669"/>
    <property type="project" value="TreeGrafter"/>
</dbReference>
<keyword evidence="3" id="KW-0732">Signal</keyword>
<dbReference type="GO" id="GO:0004867">
    <property type="term" value="F:serine-type endopeptidase inhibitor activity"/>
    <property type="evidence" value="ECO:0007669"/>
    <property type="project" value="InterPro"/>
</dbReference>
<evidence type="ECO:0000259" key="4">
    <source>
        <dbReference type="PROSITE" id="PS50279"/>
    </source>
</evidence>
<evidence type="ECO:0000313" key="5">
    <source>
        <dbReference type="EMBL" id="AGI97180.1"/>
    </source>
</evidence>
<protein>
    <submittedName>
        <fullName evidence="5">Kunitz-Cha-2</fullName>
    </submittedName>
</protein>
<evidence type="ECO:0000256" key="3">
    <source>
        <dbReference type="SAM" id="SignalP"/>
    </source>
</evidence>
<dbReference type="Gene3D" id="4.10.410.10">
    <property type="entry name" value="Pancreatic trypsin inhibitor Kunitz domain"/>
    <property type="match status" value="1"/>
</dbReference>
<name>M9T294_CHACY</name>
<dbReference type="CDD" id="cd22638">
    <property type="entry name" value="Kunitz_amblin-like"/>
    <property type="match status" value="1"/>
</dbReference>
<dbReference type="Pfam" id="PF00014">
    <property type="entry name" value="Kunitz_BPTI"/>
    <property type="match status" value="1"/>
</dbReference>
<dbReference type="SUPFAM" id="SSF57362">
    <property type="entry name" value="BPTI-like"/>
    <property type="match status" value="1"/>
</dbReference>
<dbReference type="InterPro" id="IPR020901">
    <property type="entry name" value="Prtase_inh_Kunz-CS"/>
</dbReference>
<reference evidence="5" key="1">
    <citation type="submission" date="2012-08" db="EMBL/GenBank/DDBJ databases">
        <title>Squeezers and leaf-cutters: differential diversification and degeneration of the venom system in toxicoferan reptiles.</title>
        <authorList>
            <person name="Fry B.G."/>
            <person name="Undheim E.A.B."/>
            <person name="Ali S.A."/>
            <person name="Debono J."/>
            <person name="Scheib H."/>
            <person name="Ruder T."/>
            <person name="Jackson T.N.W."/>
            <person name="Morgenstern D."/>
            <person name="Cadwallader L."/>
            <person name="Whitehead D."/>
            <person name="Nabuurs R."/>
            <person name="van der Weerd L."/>
            <person name="Vidal N."/>
            <person name="Roelants K."/>
            <person name="Hendrikx I."/>
            <person name="Pineda Gonzalez S."/>
            <person name="Jones A."/>
            <person name="King G.F."/>
            <person name="Antunes A."/>
            <person name="Sunagar K."/>
        </authorList>
    </citation>
    <scope>NUCLEOTIDE SEQUENCE</scope>
</reference>
<dbReference type="AlphaFoldDB" id="M9T294"/>
<dbReference type="PANTHER" id="PTHR10083:SF374">
    <property type="entry name" value="BPTI_KUNITZ INHIBITOR DOMAIN-CONTAINING PROTEIN"/>
    <property type="match status" value="1"/>
</dbReference>